<feature type="signal peptide" evidence="1">
    <location>
        <begin position="1"/>
        <end position="20"/>
    </location>
</feature>
<dbReference type="OrthoDB" id="8479706at2"/>
<dbReference type="AlphaFoldDB" id="A0A2P1P932"/>
<dbReference type="InterPro" id="IPR014004">
    <property type="entry name" value="Transpt-assoc_nodulatn_dom_bac"/>
</dbReference>
<keyword evidence="1" id="KW-0732">Signal</keyword>
<evidence type="ECO:0000256" key="1">
    <source>
        <dbReference type="SAM" id="SignalP"/>
    </source>
</evidence>
<dbReference type="InterPro" id="IPR051686">
    <property type="entry name" value="Lipoprotein_DolP"/>
</dbReference>
<keyword evidence="4" id="KW-1185">Reference proteome</keyword>
<dbReference type="PANTHER" id="PTHR34606">
    <property type="entry name" value="BON DOMAIN-CONTAINING PROTEIN"/>
    <property type="match status" value="1"/>
</dbReference>
<protein>
    <recommendedName>
        <fullName evidence="2">BON domain-containing protein</fullName>
    </recommendedName>
</protein>
<proteinExistence type="predicted"/>
<reference evidence="3 4" key="1">
    <citation type="submission" date="2018-03" db="EMBL/GenBank/DDBJ databases">
        <title>A gene transfer event suggests a long-term partnership between eustigmatophyte algae and a novel lineage of endosymbiotic bacteria.</title>
        <authorList>
            <person name="Yurchenko T."/>
            <person name="Sevcikova T."/>
            <person name="Pribyl P."/>
            <person name="El Karkouri K."/>
            <person name="Klimes V."/>
            <person name="Amaral R."/>
            <person name="Zbrankova V."/>
            <person name="Kim E."/>
            <person name="Raoult D."/>
            <person name="Santos L.M.A."/>
            <person name="Elias M."/>
        </authorList>
    </citation>
    <scope>NUCLEOTIDE SEQUENCE [LARGE SCALE GENOMIC DNA]</scope>
    <source>
        <strain evidence="3">CCALA 838</strain>
    </source>
</reference>
<dbReference type="Gene3D" id="3.30.1340.30">
    <property type="match status" value="1"/>
</dbReference>
<feature type="chain" id="PRO_5015137972" description="BON domain-containing protein" evidence="1">
    <location>
        <begin position="21"/>
        <end position="191"/>
    </location>
</feature>
<feature type="domain" description="BON" evidence="2">
    <location>
        <begin position="123"/>
        <end position="191"/>
    </location>
</feature>
<feature type="domain" description="BON" evidence="2">
    <location>
        <begin position="42"/>
        <end position="111"/>
    </location>
</feature>
<dbReference type="EMBL" id="CP027845">
    <property type="protein sequence ID" value="AVP87767.1"/>
    <property type="molecule type" value="Genomic_DNA"/>
</dbReference>
<dbReference type="InterPro" id="IPR007055">
    <property type="entry name" value="BON_dom"/>
</dbReference>
<dbReference type="SMART" id="SM00749">
    <property type="entry name" value="BON"/>
    <property type="match status" value="2"/>
</dbReference>
<dbReference type="PANTHER" id="PTHR34606:SF15">
    <property type="entry name" value="BON DOMAIN-CONTAINING PROTEIN"/>
    <property type="match status" value="1"/>
</dbReference>
<accession>A0A2P1P932</accession>
<evidence type="ECO:0000313" key="3">
    <source>
        <dbReference type="EMBL" id="AVP87767.1"/>
    </source>
</evidence>
<evidence type="ECO:0000313" key="4">
    <source>
        <dbReference type="Proteomes" id="UP000241762"/>
    </source>
</evidence>
<dbReference type="PROSITE" id="PS50914">
    <property type="entry name" value="BON"/>
    <property type="match status" value="2"/>
</dbReference>
<dbReference type="Proteomes" id="UP000241762">
    <property type="component" value="Chromosome"/>
</dbReference>
<dbReference type="RefSeq" id="WP_106874613.1">
    <property type="nucleotide sequence ID" value="NZ_CP027845.1"/>
</dbReference>
<dbReference type="KEGG" id="ptc:phytr_8350"/>
<name>A0A2P1P932_9RICK</name>
<dbReference type="Pfam" id="PF04972">
    <property type="entry name" value="BON"/>
    <property type="match status" value="2"/>
</dbReference>
<evidence type="ECO:0000259" key="2">
    <source>
        <dbReference type="PROSITE" id="PS50914"/>
    </source>
</evidence>
<sequence>MNFLIHIAIICLLSSCSVFVPTSVVKLGMSAAKDKTIGESIDDTAIETKIKKEFLVKDFKHKFARINVEVVKSKVLLTGVVESEEDIVSAVEVAWAQKGVKAVANELQVDENSKSFDPKQYAIDTWITTRVKSKLFFARDIKFVNYTVVTTRNVVYIIGVARSEDELTRVTDIAARIQGVEKVVSHVKVGS</sequence>
<gene>
    <name evidence="3" type="ORF">phytr_8350</name>
</gene>
<organism evidence="3 4">
    <name type="scientific">Candidatus Phycorickettsia trachydisci</name>
    <dbReference type="NCBI Taxonomy" id="2115978"/>
    <lineage>
        <taxon>Bacteria</taxon>
        <taxon>Pseudomonadati</taxon>
        <taxon>Pseudomonadota</taxon>
        <taxon>Alphaproteobacteria</taxon>
        <taxon>Rickettsiales</taxon>
        <taxon>Rickettsiaceae</taxon>
        <taxon>Candidatus Phycorickettsia</taxon>
    </lineage>
</organism>